<dbReference type="AlphaFoldDB" id="A0A8S0PGC2"/>
<name>A0A8S0PGC2_OLEEU</name>
<accession>A0A8S0PGC2</accession>
<dbReference type="Gramene" id="OE9A079641T1">
    <property type="protein sequence ID" value="OE9A079641C1"/>
    <property type="gene ID" value="OE9A079641"/>
</dbReference>
<reference evidence="1 2" key="1">
    <citation type="submission" date="2019-12" db="EMBL/GenBank/DDBJ databases">
        <authorList>
            <person name="Alioto T."/>
            <person name="Alioto T."/>
            <person name="Gomez Garrido J."/>
        </authorList>
    </citation>
    <scope>NUCLEOTIDE SEQUENCE [LARGE SCALE GENOMIC DNA]</scope>
</reference>
<keyword evidence="2" id="KW-1185">Reference proteome</keyword>
<evidence type="ECO:0000313" key="2">
    <source>
        <dbReference type="Proteomes" id="UP000594638"/>
    </source>
</evidence>
<dbReference type="Proteomes" id="UP000594638">
    <property type="component" value="Unassembled WGS sequence"/>
</dbReference>
<evidence type="ECO:0000313" key="1">
    <source>
        <dbReference type="EMBL" id="CAA2944790.1"/>
    </source>
</evidence>
<gene>
    <name evidence="1" type="ORF">OLEA9_A079641</name>
</gene>
<sequence length="118" mass="13647">MFFTSLFPLVRIRGFVKNLGIANFRPPCSLNHSHRLPATTRFIRVASKSLSISLLACLLNLWQSRKDFNIVFVWFNYMLQWWGRIQEFAIAVEAKVTSSSNAQLNDNVLCKNGFQKCF</sequence>
<protein>
    <submittedName>
        <fullName evidence="1">Uncharacterized protein</fullName>
    </submittedName>
</protein>
<organism evidence="1 2">
    <name type="scientific">Olea europaea subsp. europaea</name>
    <dbReference type="NCBI Taxonomy" id="158383"/>
    <lineage>
        <taxon>Eukaryota</taxon>
        <taxon>Viridiplantae</taxon>
        <taxon>Streptophyta</taxon>
        <taxon>Embryophyta</taxon>
        <taxon>Tracheophyta</taxon>
        <taxon>Spermatophyta</taxon>
        <taxon>Magnoliopsida</taxon>
        <taxon>eudicotyledons</taxon>
        <taxon>Gunneridae</taxon>
        <taxon>Pentapetalae</taxon>
        <taxon>asterids</taxon>
        <taxon>lamiids</taxon>
        <taxon>Lamiales</taxon>
        <taxon>Oleaceae</taxon>
        <taxon>Oleeae</taxon>
        <taxon>Olea</taxon>
    </lineage>
</organism>
<dbReference type="EMBL" id="CACTIH010000057">
    <property type="protein sequence ID" value="CAA2944790.1"/>
    <property type="molecule type" value="Genomic_DNA"/>
</dbReference>
<proteinExistence type="predicted"/>
<comment type="caution">
    <text evidence="1">The sequence shown here is derived from an EMBL/GenBank/DDBJ whole genome shotgun (WGS) entry which is preliminary data.</text>
</comment>